<dbReference type="AlphaFoldDB" id="A0A3R9NB30"/>
<dbReference type="EMBL" id="RWHU01000007">
    <property type="protein sequence ID" value="RSK65339.1"/>
    <property type="molecule type" value="Genomic_DNA"/>
</dbReference>
<protein>
    <recommendedName>
        <fullName evidence="3">Lipoprotein</fullName>
    </recommendedName>
</protein>
<reference evidence="1 2" key="1">
    <citation type="submission" date="2018-12" db="EMBL/GenBank/DDBJ databases">
        <title>The Genome Submission of two Enterobacter spp. strains.</title>
        <authorList>
            <person name="Wu W."/>
            <person name="Wei L."/>
            <person name="Feng Y."/>
            <person name="Zong Z."/>
        </authorList>
    </citation>
    <scope>NUCLEOTIDE SEQUENCE [LARGE SCALE GENOMIC DNA]</scope>
    <source>
        <strain evidence="1 2">WCHEHu045002</strain>
    </source>
</reference>
<organism evidence="1 2">
    <name type="scientific">Enterobacter huaxiensis</name>
    <dbReference type="NCBI Taxonomy" id="2494702"/>
    <lineage>
        <taxon>Bacteria</taxon>
        <taxon>Pseudomonadati</taxon>
        <taxon>Pseudomonadota</taxon>
        <taxon>Gammaproteobacteria</taxon>
        <taxon>Enterobacterales</taxon>
        <taxon>Enterobacteriaceae</taxon>
        <taxon>Enterobacter</taxon>
    </lineage>
</organism>
<sequence length="74" mass="7970">MKKLMMIALSAALLAGCVSPEQRIANCTAKGVSYDTCYLAEQQRQQGVNNASLSAAYANAARATDTSHKHHHHN</sequence>
<evidence type="ECO:0000313" key="2">
    <source>
        <dbReference type="Proteomes" id="UP000276389"/>
    </source>
</evidence>
<name>A0A3R9NB30_9ENTR</name>
<dbReference type="PROSITE" id="PS51257">
    <property type="entry name" value="PROKAR_LIPOPROTEIN"/>
    <property type="match status" value="1"/>
</dbReference>
<dbReference type="Proteomes" id="UP000276389">
    <property type="component" value="Unassembled WGS sequence"/>
</dbReference>
<accession>A0A3R9NB30</accession>
<evidence type="ECO:0000313" key="1">
    <source>
        <dbReference type="EMBL" id="RSK65339.1"/>
    </source>
</evidence>
<gene>
    <name evidence="1" type="ORF">EJE24_18550</name>
</gene>
<proteinExistence type="predicted"/>
<comment type="caution">
    <text evidence="1">The sequence shown here is derived from an EMBL/GenBank/DDBJ whole genome shotgun (WGS) entry which is preliminary data.</text>
</comment>
<evidence type="ECO:0008006" key="3">
    <source>
        <dbReference type="Google" id="ProtNLM"/>
    </source>
</evidence>
<dbReference type="RefSeq" id="WP_125915212.1">
    <property type="nucleotide sequence ID" value="NZ_RWHU01000007.1"/>
</dbReference>